<dbReference type="Gene3D" id="3.40.50.10610">
    <property type="entry name" value="ABC-type transport auxiliary lipoprotein component"/>
    <property type="match status" value="1"/>
</dbReference>
<keyword evidence="1" id="KW-1003">Cell membrane</keyword>
<organism evidence="7 8">
    <name type="scientific">Aminivibrio pyruvatiphilus</name>
    <dbReference type="NCBI Taxonomy" id="1005740"/>
    <lineage>
        <taxon>Bacteria</taxon>
        <taxon>Thermotogati</taxon>
        <taxon>Synergistota</taxon>
        <taxon>Synergistia</taxon>
        <taxon>Synergistales</taxon>
        <taxon>Aminobacteriaceae</taxon>
        <taxon>Aminivibrio</taxon>
    </lineage>
</organism>
<sequence>MFRKCSLACLLLMVLCAFSGSAWAKPRIAILEFEDKSGAGAPGEAVADMLTTELFNTNEFTILERQRIDAVLSEQGLASDGFVDGATAAKMGKLLGVDFLITGAITQFKTETAGGVVPLPIGSFGGVAVGSHTAYVTLDVRAVSTTTGEILLAVREQGAANATVGGVAAYGAAFGGGKTGGVLASATYKVVTKIVPRISALRDKAAEAASDAVFNVIEGGNVMVAVDAGASSGIKVGQYLAAFKEGKVLKDMQGNVLDAEKIYTAVLVVREVKPKYSKCEVIRALKPLSRGEKAEFLKGSPEDLPIGK</sequence>
<dbReference type="Pfam" id="PF03783">
    <property type="entry name" value="CsgG"/>
    <property type="match status" value="1"/>
</dbReference>
<evidence type="ECO:0000256" key="5">
    <source>
        <dbReference type="ARBA" id="ARBA00023288"/>
    </source>
</evidence>
<dbReference type="RefSeq" id="WP_133959084.1">
    <property type="nucleotide sequence ID" value="NZ_SORI01000028.1"/>
</dbReference>
<evidence type="ECO:0000256" key="4">
    <source>
        <dbReference type="ARBA" id="ARBA00023139"/>
    </source>
</evidence>
<keyword evidence="8" id="KW-1185">Reference proteome</keyword>
<feature type="chain" id="PRO_5020365171" description="Curli production assembly/transport component CsgG" evidence="6">
    <location>
        <begin position="25"/>
        <end position="308"/>
    </location>
</feature>
<evidence type="ECO:0000256" key="2">
    <source>
        <dbReference type="ARBA" id="ARBA00022729"/>
    </source>
</evidence>
<feature type="signal peptide" evidence="6">
    <location>
        <begin position="1"/>
        <end position="24"/>
    </location>
</feature>
<dbReference type="AlphaFoldDB" id="A0A4R8M367"/>
<comment type="caution">
    <text evidence="7">The sequence shown here is derived from an EMBL/GenBank/DDBJ whole genome shotgun (WGS) entry which is preliminary data.</text>
</comment>
<dbReference type="Proteomes" id="UP000295066">
    <property type="component" value="Unassembled WGS sequence"/>
</dbReference>
<evidence type="ECO:0000256" key="1">
    <source>
        <dbReference type="ARBA" id="ARBA00022475"/>
    </source>
</evidence>
<evidence type="ECO:0008006" key="9">
    <source>
        <dbReference type="Google" id="ProtNLM"/>
    </source>
</evidence>
<gene>
    <name evidence="7" type="ORF">C8D99_1286</name>
</gene>
<dbReference type="PANTHER" id="PTHR41164:SF1">
    <property type="entry name" value="CURLI PRODUCTION ASSEMBLY_TRANSPORT COMPONENT CSGG"/>
    <property type="match status" value="1"/>
</dbReference>
<dbReference type="GO" id="GO:0030288">
    <property type="term" value="C:outer membrane-bounded periplasmic space"/>
    <property type="evidence" value="ECO:0007669"/>
    <property type="project" value="InterPro"/>
</dbReference>
<name>A0A4R8M367_9BACT</name>
<evidence type="ECO:0000313" key="7">
    <source>
        <dbReference type="EMBL" id="TDY54235.1"/>
    </source>
</evidence>
<dbReference type="PANTHER" id="PTHR41164">
    <property type="entry name" value="CURLI PRODUCTION ASSEMBLY/TRANSPORT COMPONENT CSGG"/>
    <property type="match status" value="1"/>
</dbReference>
<evidence type="ECO:0000256" key="3">
    <source>
        <dbReference type="ARBA" id="ARBA00023136"/>
    </source>
</evidence>
<keyword evidence="2 6" id="KW-0732">Signal</keyword>
<keyword evidence="5" id="KW-0449">Lipoprotein</keyword>
<reference evidence="7 8" key="1">
    <citation type="submission" date="2019-03" db="EMBL/GenBank/DDBJ databases">
        <title>Genomic Encyclopedia of Type Strains, Phase IV (KMG-IV): sequencing the most valuable type-strain genomes for metagenomic binning, comparative biology and taxonomic classification.</title>
        <authorList>
            <person name="Goeker M."/>
        </authorList>
    </citation>
    <scope>NUCLEOTIDE SEQUENCE [LARGE SCALE GENOMIC DNA]</scope>
    <source>
        <strain evidence="7 8">DSM 25964</strain>
    </source>
</reference>
<keyword evidence="3" id="KW-0472">Membrane</keyword>
<dbReference type="EMBL" id="SORI01000028">
    <property type="protein sequence ID" value="TDY54235.1"/>
    <property type="molecule type" value="Genomic_DNA"/>
</dbReference>
<dbReference type="OrthoDB" id="2648at2"/>
<evidence type="ECO:0000256" key="6">
    <source>
        <dbReference type="SAM" id="SignalP"/>
    </source>
</evidence>
<dbReference type="InterPro" id="IPR005534">
    <property type="entry name" value="Curli_assmbl/transp-comp_CsgG"/>
</dbReference>
<accession>A0A4R8M367</accession>
<evidence type="ECO:0000313" key="8">
    <source>
        <dbReference type="Proteomes" id="UP000295066"/>
    </source>
</evidence>
<keyword evidence="4" id="KW-0564">Palmitate</keyword>
<proteinExistence type="predicted"/>
<protein>
    <recommendedName>
        <fullName evidence="9">Curli production assembly/transport component CsgG</fullName>
    </recommendedName>
</protein>